<dbReference type="InterPro" id="IPR051917">
    <property type="entry name" value="Transposase-Integrase"/>
</dbReference>
<dbReference type="Gene3D" id="3.30.420.10">
    <property type="entry name" value="Ribonuclease H-like superfamily/Ribonuclease H"/>
    <property type="match status" value="1"/>
</dbReference>
<organism evidence="2 3">
    <name type="scientific">Natranaerobius trueperi</name>
    <dbReference type="NCBI Taxonomy" id="759412"/>
    <lineage>
        <taxon>Bacteria</taxon>
        <taxon>Bacillati</taxon>
        <taxon>Bacillota</taxon>
        <taxon>Clostridia</taxon>
        <taxon>Natranaerobiales</taxon>
        <taxon>Natranaerobiaceae</taxon>
        <taxon>Natranaerobius</taxon>
    </lineage>
</organism>
<dbReference type="GO" id="GO:0015074">
    <property type="term" value="P:DNA integration"/>
    <property type="evidence" value="ECO:0007669"/>
    <property type="project" value="InterPro"/>
</dbReference>
<dbReference type="NCBIfam" id="NF033563">
    <property type="entry name" value="transpos_IS30"/>
    <property type="match status" value="1"/>
</dbReference>
<accession>A0A226BUI4</accession>
<evidence type="ECO:0000313" key="2">
    <source>
        <dbReference type="EMBL" id="OWZ82625.1"/>
    </source>
</evidence>
<keyword evidence="3" id="KW-1185">Reference proteome</keyword>
<dbReference type="SUPFAM" id="SSF53098">
    <property type="entry name" value="Ribonuclease H-like"/>
    <property type="match status" value="1"/>
</dbReference>
<gene>
    <name evidence="2" type="ORF">CDO51_13165</name>
</gene>
<evidence type="ECO:0000313" key="3">
    <source>
        <dbReference type="Proteomes" id="UP000214588"/>
    </source>
</evidence>
<feature type="domain" description="Integrase catalytic" evidence="1">
    <location>
        <begin position="1"/>
        <end position="108"/>
    </location>
</feature>
<name>A0A226BUI4_9FIRM</name>
<dbReference type="InterPro" id="IPR036397">
    <property type="entry name" value="RNaseH_sf"/>
</dbReference>
<comment type="caution">
    <text evidence="2">The sequence shown here is derived from an EMBL/GenBank/DDBJ whole genome shotgun (WGS) entry which is preliminary data.</text>
</comment>
<dbReference type="GO" id="GO:0005829">
    <property type="term" value="C:cytosol"/>
    <property type="evidence" value="ECO:0007669"/>
    <property type="project" value="TreeGrafter"/>
</dbReference>
<dbReference type="GO" id="GO:0032196">
    <property type="term" value="P:transposition"/>
    <property type="evidence" value="ECO:0007669"/>
    <property type="project" value="TreeGrafter"/>
</dbReference>
<dbReference type="Proteomes" id="UP000214588">
    <property type="component" value="Unassembled WGS sequence"/>
</dbReference>
<dbReference type="EMBL" id="NIQC01000081">
    <property type="protein sequence ID" value="OWZ82625.1"/>
    <property type="molecule type" value="Genomic_DNA"/>
</dbReference>
<dbReference type="InterPro" id="IPR012337">
    <property type="entry name" value="RNaseH-like_sf"/>
</dbReference>
<dbReference type="AlphaFoldDB" id="A0A226BUI4"/>
<dbReference type="InterPro" id="IPR053392">
    <property type="entry name" value="Transposase_IS30-like"/>
</dbReference>
<dbReference type="PANTHER" id="PTHR10948">
    <property type="entry name" value="TRANSPOSASE"/>
    <property type="match status" value="1"/>
</dbReference>
<dbReference type="GO" id="GO:0003676">
    <property type="term" value="F:nucleic acid binding"/>
    <property type="evidence" value="ECO:0007669"/>
    <property type="project" value="InterPro"/>
</dbReference>
<dbReference type="PROSITE" id="PS50994">
    <property type="entry name" value="INTEGRASE"/>
    <property type="match status" value="1"/>
</dbReference>
<dbReference type="GO" id="GO:0004803">
    <property type="term" value="F:transposase activity"/>
    <property type="evidence" value="ECO:0007669"/>
    <property type="project" value="TreeGrafter"/>
</dbReference>
<dbReference type="InterPro" id="IPR001584">
    <property type="entry name" value="Integrase_cat-core"/>
</dbReference>
<protein>
    <submittedName>
        <fullName evidence="2">IS30 family transposase</fullName>
    </submittedName>
</protein>
<evidence type="ECO:0000259" key="1">
    <source>
        <dbReference type="PROSITE" id="PS50994"/>
    </source>
</evidence>
<proteinExistence type="predicted"/>
<sequence>MLLTITERQTRKEIIRKIPAKTTEAVQETLANLAYEMGDSFSKVFKSFTADNGLEFAELASLEKTSNTKVYFAHPYASGERGTNERHNGLIRRFIPKGKSLLDFSTEA</sequence>
<dbReference type="PANTHER" id="PTHR10948:SF23">
    <property type="entry name" value="TRANSPOSASE INSI FOR INSERTION SEQUENCE ELEMENT IS30A-RELATED"/>
    <property type="match status" value="1"/>
</dbReference>
<reference evidence="2 3" key="1">
    <citation type="submission" date="2017-06" db="EMBL/GenBank/DDBJ databases">
        <title>Draft Genome Sequence of Natranaerobius trueperi halophilic, alkalithermophilic bacteria from soda lakes.</title>
        <authorList>
            <person name="Zhao B."/>
        </authorList>
    </citation>
    <scope>NUCLEOTIDE SEQUENCE [LARGE SCALE GENOMIC DNA]</scope>
    <source>
        <strain evidence="2 3">DSM 18760</strain>
    </source>
</reference>
<feature type="non-terminal residue" evidence="2">
    <location>
        <position position="108"/>
    </location>
</feature>